<evidence type="ECO:0000313" key="2">
    <source>
        <dbReference type="EMBL" id="QHU30132.1"/>
    </source>
</evidence>
<keyword evidence="1" id="KW-0812">Transmembrane</keyword>
<reference evidence="2" key="1">
    <citation type="journal article" date="2020" name="Nature">
        <title>Giant virus diversity and host interactions through global metagenomics.</title>
        <authorList>
            <person name="Schulz F."/>
            <person name="Roux S."/>
            <person name="Paez-Espino D."/>
            <person name="Jungbluth S."/>
            <person name="Walsh D.A."/>
            <person name="Denef V.J."/>
            <person name="McMahon K.D."/>
            <person name="Konstantinidis K.T."/>
            <person name="Eloe-Fadrosh E.A."/>
            <person name="Kyrpides N.C."/>
            <person name="Woyke T."/>
        </authorList>
    </citation>
    <scope>NUCLEOTIDE SEQUENCE</scope>
    <source>
        <strain evidence="2">GVMAG-M-3300027833-11</strain>
    </source>
</reference>
<sequence>MSNDTLTKLDNSLLESLRDSKTLEILRGFTAGTLHYALIAMLSWISVFSFDIKTLSVALVCLIIIGLANIILHNCPLTQIESQAFGDCLTDIFNRYIPINYDCNRRYEVQLQYIILCGALSMAKILFSFVKDDIKNYLAIKYT</sequence>
<evidence type="ECO:0000256" key="1">
    <source>
        <dbReference type="SAM" id="Phobius"/>
    </source>
</evidence>
<dbReference type="EMBL" id="MN740503">
    <property type="protein sequence ID" value="QHU30132.1"/>
    <property type="molecule type" value="Genomic_DNA"/>
</dbReference>
<dbReference type="AlphaFoldDB" id="A0A6C0LLN1"/>
<name>A0A6C0LLN1_9ZZZZ</name>
<feature type="transmembrane region" description="Helical" evidence="1">
    <location>
        <begin position="111"/>
        <end position="130"/>
    </location>
</feature>
<feature type="transmembrane region" description="Helical" evidence="1">
    <location>
        <begin position="25"/>
        <end position="47"/>
    </location>
</feature>
<accession>A0A6C0LLN1</accession>
<protein>
    <submittedName>
        <fullName evidence="2">Uncharacterized protein</fullName>
    </submittedName>
</protein>
<keyword evidence="1" id="KW-1133">Transmembrane helix</keyword>
<proteinExistence type="predicted"/>
<organism evidence="2">
    <name type="scientific">viral metagenome</name>
    <dbReference type="NCBI Taxonomy" id="1070528"/>
    <lineage>
        <taxon>unclassified sequences</taxon>
        <taxon>metagenomes</taxon>
        <taxon>organismal metagenomes</taxon>
    </lineage>
</organism>
<feature type="transmembrane region" description="Helical" evidence="1">
    <location>
        <begin position="54"/>
        <end position="72"/>
    </location>
</feature>
<keyword evidence="1" id="KW-0472">Membrane</keyword>